<dbReference type="InterPro" id="IPR016047">
    <property type="entry name" value="M23ase_b-sheet_dom"/>
</dbReference>
<keyword evidence="2" id="KW-0472">Membrane</keyword>
<accession>A0A1P8KJX1</accession>
<keyword evidence="2" id="KW-1133">Transmembrane helix</keyword>
<organism evidence="4 5">
    <name type="scientific">Poseidonibacter parvus</name>
    <dbReference type="NCBI Taxonomy" id="1850254"/>
    <lineage>
        <taxon>Bacteria</taxon>
        <taxon>Pseudomonadati</taxon>
        <taxon>Campylobacterota</taxon>
        <taxon>Epsilonproteobacteria</taxon>
        <taxon>Campylobacterales</taxon>
        <taxon>Arcobacteraceae</taxon>
        <taxon>Poseidonibacter</taxon>
    </lineage>
</organism>
<dbReference type="RefSeq" id="WP_076084148.1">
    <property type="nucleotide sequence ID" value="NZ_CP019070.1"/>
</dbReference>
<feature type="transmembrane region" description="Helical" evidence="2">
    <location>
        <begin position="27"/>
        <end position="49"/>
    </location>
</feature>
<protein>
    <recommendedName>
        <fullName evidence="3">M23ase beta-sheet core domain-containing protein</fullName>
    </recommendedName>
</protein>
<dbReference type="Pfam" id="PF01551">
    <property type="entry name" value="Peptidase_M23"/>
    <property type="match status" value="1"/>
</dbReference>
<evidence type="ECO:0000313" key="4">
    <source>
        <dbReference type="EMBL" id="APW64863.1"/>
    </source>
</evidence>
<dbReference type="PANTHER" id="PTHR21666">
    <property type="entry name" value="PEPTIDASE-RELATED"/>
    <property type="match status" value="1"/>
</dbReference>
<keyword evidence="1" id="KW-0732">Signal</keyword>
<evidence type="ECO:0000313" key="5">
    <source>
        <dbReference type="Proteomes" id="UP000186074"/>
    </source>
</evidence>
<keyword evidence="5" id="KW-1185">Reference proteome</keyword>
<dbReference type="KEGG" id="alp:LPB137_02880"/>
<dbReference type="OrthoDB" id="9815245at2"/>
<dbReference type="FunFam" id="2.70.70.10:FF:000006">
    <property type="entry name" value="M23 family peptidase"/>
    <property type="match status" value="1"/>
</dbReference>
<dbReference type="GO" id="GO:0004222">
    <property type="term" value="F:metalloendopeptidase activity"/>
    <property type="evidence" value="ECO:0007669"/>
    <property type="project" value="TreeGrafter"/>
</dbReference>
<reference evidence="4 5" key="1">
    <citation type="submission" date="2017-01" db="EMBL/GenBank/DDBJ databases">
        <title>Genome sequencing of Arcobacter sp. LPB0137.</title>
        <authorList>
            <person name="Lee G.-W."/>
            <person name="Yi H."/>
        </authorList>
    </citation>
    <scope>NUCLEOTIDE SEQUENCE [LARGE SCALE GENOMIC DNA]</scope>
    <source>
        <strain evidence="4 5">LPB0137</strain>
    </source>
</reference>
<sequence>MKNRLIITVSDIKGTKSYNIHQLLKKVLVSVILIVLLVLACSFWFISYLDNEVTSVKKNKEIEFKILNEKEEKLLAQNKLYSIQIKSKINDIDELNQKLDEIHTIIGVGKNATKDEISKKTLSAINLKKKKYTLRVIPNGKPLDKIKVSSNFGYRINPITKRKQFHRGIDLAAPRKTPIRATADGIVEHVQSKNVGDYGRVIKVSHNYGFKTTFAHMHKTYVKVGEIVKKGQIIGLVGSSGRSSGPHLHYEIRYASTLLSPKNFINWNLNTYESIFKKERKVEWESLINLIKDQHPMELL</sequence>
<dbReference type="Gene3D" id="2.70.70.10">
    <property type="entry name" value="Glucose Permease (Domain IIA)"/>
    <property type="match status" value="1"/>
</dbReference>
<evidence type="ECO:0000256" key="2">
    <source>
        <dbReference type="SAM" id="Phobius"/>
    </source>
</evidence>
<dbReference type="STRING" id="1850254.LPB137_02880"/>
<dbReference type="Proteomes" id="UP000186074">
    <property type="component" value="Chromosome"/>
</dbReference>
<dbReference type="AlphaFoldDB" id="A0A1P8KJX1"/>
<evidence type="ECO:0000256" key="1">
    <source>
        <dbReference type="ARBA" id="ARBA00022729"/>
    </source>
</evidence>
<dbReference type="InterPro" id="IPR050570">
    <property type="entry name" value="Cell_wall_metabolism_enzyme"/>
</dbReference>
<dbReference type="EMBL" id="CP019070">
    <property type="protein sequence ID" value="APW64863.1"/>
    <property type="molecule type" value="Genomic_DNA"/>
</dbReference>
<keyword evidence="2" id="KW-0812">Transmembrane</keyword>
<dbReference type="InterPro" id="IPR011055">
    <property type="entry name" value="Dup_hybrid_motif"/>
</dbReference>
<proteinExistence type="predicted"/>
<feature type="domain" description="M23ase beta-sheet core" evidence="3">
    <location>
        <begin position="164"/>
        <end position="259"/>
    </location>
</feature>
<dbReference type="SUPFAM" id="SSF51261">
    <property type="entry name" value="Duplicated hybrid motif"/>
    <property type="match status" value="1"/>
</dbReference>
<evidence type="ECO:0000259" key="3">
    <source>
        <dbReference type="Pfam" id="PF01551"/>
    </source>
</evidence>
<dbReference type="CDD" id="cd12797">
    <property type="entry name" value="M23_peptidase"/>
    <property type="match status" value="1"/>
</dbReference>
<gene>
    <name evidence="4" type="ORF">LPB137_02880</name>
</gene>
<dbReference type="PANTHER" id="PTHR21666:SF289">
    <property type="entry name" value="L-ALA--D-GLU ENDOPEPTIDASE"/>
    <property type="match status" value="1"/>
</dbReference>
<name>A0A1P8KJX1_9BACT</name>